<comment type="catalytic activity">
    <reaction evidence="9">
        <text>DNA(n) + a 2'-deoxyribonucleoside 5'-triphosphate = DNA(n+1) + diphosphate</text>
        <dbReference type="Rhea" id="RHEA:22508"/>
        <dbReference type="Rhea" id="RHEA-COMP:17339"/>
        <dbReference type="Rhea" id="RHEA-COMP:17340"/>
        <dbReference type="ChEBI" id="CHEBI:33019"/>
        <dbReference type="ChEBI" id="CHEBI:61560"/>
        <dbReference type="ChEBI" id="CHEBI:173112"/>
        <dbReference type="EC" id="2.7.7.7"/>
    </reaction>
</comment>
<dbReference type="CDD" id="cd04485">
    <property type="entry name" value="DnaE_OBF"/>
    <property type="match status" value="1"/>
</dbReference>
<comment type="caution">
    <text evidence="12">The sequence shown here is derived from an EMBL/GenBank/DDBJ whole genome shotgun (WGS) entry which is preliminary data.</text>
</comment>
<keyword evidence="5" id="KW-0235">DNA replication</keyword>
<reference evidence="12" key="1">
    <citation type="submission" date="2021-01" db="EMBL/GenBank/DDBJ databases">
        <title>Whole genome shotgun sequence of Planotetraspora thailandica NBRC 104271.</title>
        <authorList>
            <person name="Komaki H."/>
            <person name="Tamura T."/>
        </authorList>
    </citation>
    <scope>NUCLEOTIDE SEQUENCE</scope>
    <source>
        <strain evidence="12">NBRC 104271</strain>
    </source>
</reference>
<organism evidence="12 13">
    <name type="scientific">Planotetraspora thailandica</name>
    <dbReference type="NCBI Taxonomy" id="487172"/>
    <lineage>
        <taxon>Bacteria</taxon>
        <taxon>Bacillati</taxon>
        <taxon>Actinomycetota</taxon>
        <taxon>Actinomycetes</taxon>
        <taxon>Streptosporangiales</taxon>
        <taxon>Streptosporangiaceae</taxon>
        <taxon>Planotetraspora</taxon>
    </lineage>
</organism>
<sequence>MTPFTHLHVASAYSLRYGTAFPGALAQRAAEHGMDALALTDRDGLYGAIKHVQACHANGVAPIVGVDLALGPPSGEDDPARIVVLARSGGWAALCRLVTAAHHAGERGEPYVTPGMVAEHATGPGGEARLVVMLGPHSGVGRAMAEGRDDQARSLLLAWRSVVPDLVVELTDLYGYRDTNIATRMLGLARSADVPAVLTNAVRYLDSADHQVGNVLDAARKLVPLHSRHVDSPTAHAYLKDGQEMTRLAVRICGGDRDLAGRLLAENRRVADACVLDPVEIVPLLDEHDPRLHLPEIGEDPVPLLRHRCADGLIDRGLARSREARERLAAELEIIEKKRLSGYFISVAGITDMIRSMGIRCAIRGSGAGSLVNHLIGIGEVNPLDHGLLMERFLSEGRRGLPDIDVDVESARRLDCYRAILDRYGEARVACVSMMETYRARSALRDVGAAMGLPPHEIDAIAKAFPHVRAKQIRAAVSDLPELRDSGLNDRSLQTVFRLAEKLDGLPRHIALHPCGVLIGNSALRDRTPVERSLLDFPMSQFDKDDVEEAGMLKLDVLGVRMQSAMAYSLKEIERVDGRKIELDAVPHDDQATYDMIRTGRTLGCFQIESPGQRELVAKLEPRTMHDLIVDISLFRPGPVNSDMVTPYLEARHGYREPFYPHDRLKDALRETHGVVVFHEQVLKIIDVMTGQGLSFAEKMRRTLGTPAGREIVRSWFVPLAQENGFGDATIDKAWKVLDAFGGFGFCKAHAAAFALPTYQSAWLKRHHAAAFFAGVLTHEPGMYPNRVILDEARQCGVDILPLDVNHSGRDWLVERTRAAAPAPPGELRIEEIGRGYGLRVPFSAVKGVSAAEVDRMVAGRPYTSMADFWERARPSRPIAERIVEVGGFDALYGLRPGEPRWRPGEVTRRDLVAQVGTLDRASSAVPGQLPMGFTERVTPGELPEMTEAEAVEAELSVLGMDVSRHVIAFHEELLDAIGVTRSKDLLKNRNGAEILVAGVKVATQTPAVRSGQRVIFTTLDDSTGPVDLTFFESVQAHTAATVFGSWLLVARGVVRRTGARAVSLRALRCWNLADLDRLWRAEGIGAVRAVLDAPPPEGAGVGGRAIEYGNGFRLSPYSDIGPTPGVREGRIFGRPGEPQRRLWHASSGSSGPPPAR</sequence>
<dbReference type="Gene3D" id="1.10.10.1600">
    <property type="entry name" value="Bacterial DNA polymerase III alpha subunit, thumb domain"/>
    <property type="match status" value="1"/>
</dbReference>
<evidence type="ECO:0000256" key="10">
    <source>
        <dbReference type="SAM" id="MobiDB-lite"/>
    </source>
</evidence>
<dbReference type="InterPro" id="IPR004805">
    <property type="entry name" value="DnaE2/DnaE/PolC"/>
</dbReference>
<keyword evidence="2" id="KW-0963">Cytoplasm</keyword>
<dbReference type="GO" id="GO:0003887">
    <property type="term" value="F:DNA-directed DNA polymerase activity"/>
    <property type="evidence" value="ECO:0007669"/>
    <property type="project" value="UniProtKB-KW"/>
</dbReference>
<dbReference type="NCBIfam" id="TIGR00594">
    <property type="entry name" value="polc"/>
    <property type="match status" value="1"/>
</dbReference>
<evidence type="ECO:0000256" key="4">
    <source>
        <dbReference type="ARBA" id="ARBA00022695"/>
    </source>
</evidence>
<dbReference type="EC" id="2.7.7.7" evidence="1"/>
<protein>
    <recommendedName>
        <fullName evidence="1">DNA-directed DNA polymerase</fullName>
        <ecNumber evidence="1">2.7.7.7</ecNumber>
    </recommendedName>
</protein>
<dbReference type="InterPro" id="IPR040982">
    <property type="entry name" value="DNA_pol3_finger"/>
</dbReference>
<evidence type="ECO:0000313" key="12">
    <source>
        <dbReference type="EMBL" id="GII55562.1"/>
    </source>
</evidence>
<keyword evidence="4" id="KW-0548">Nucleotidyltransferase</keyword>
<keyword evidence="13" id="KW-1185">Reference proteome</keyword>
<evidence type="ECO:0000256" key="3">
    <source>
        <dbReference type="ARBA" id="ARBA00022679"/>
    </source>
</evidence>
<dbReference type="AlphaFoldDB" id="A0A8J3V1I6"/>
<dbReference type="Pfam" id="PF17657">
    <property type="entry name" value="DNA_pol3_finger"/>
    <property type="match status" value="1"/>
</dbReference>
<evidence type="ECO:0000256" key="1">
    <source>
        <dbReference type="ARBA" id="ARBA00012417"/>
    </source>
</evidence>
<evidence type="ECO:0000313" key="13">
    <source>
        <dbReference type="Proteomes" id="UP000605992"/>
    </source>
</evidence>
<dbReference type="InterPro" id="IPR004013">
    <property type="entry name" value="PHP_dom"/>
</dbReference>
<keyword evidence="6" id="KW-0227">DNA damage</keyword>
<evidence type="ECO:0000256" key="9">
    <source>
        <dbReference type="ARBA" id="ARBA00049244"/>
    </source>
</evidence>
<keyword evidence="8" id="KW-0234">DNA repair</keyword>
<dbReference type="Proteomes" id="UP000605992">
    <property type="component" value="Unassembled WGS sequence"/>
</dbReference>
<dbReference type="InterPro" id="IPR041931">
    <property type="entry name" value="DNA_pol3_alpha_thumb_dom"/>
</dbReference>
<evidence type="ECO:0000256" key="5">
    <source>
        <dbReference type="ARBA" id="ARBA00022705"/>
    </source>
</evidence>
<keyword evidence="7 12" id="KW-0239">DNA-directed DNA polymerase</keyword>
<evidence type="ECO:0000256" key="8">
    <source>
        <dbReference type="ARBA" id="ARBA00023204"/>
    </source>
</evidence>
<dbReference type="Pfam" id="PF14579">
    <property type="entry name" value="HHH_6"/>
    <property type="match status" value="1"/>
</dbReference>
<dbReference type="Gene3D" id="3.20.20.140">
    <property type="entry name" value="Metal-dependent hydrolases"/>
    <property type="match status" value="1"/>
</dbReference>
<evidence type="ECO:0000259" key="11">
    <source>
        <dbReference type="SMART" id="SM00481"/>
    </source>
</evidence>
<dbReference type="Gene3D" id="1.10.150.870">
    <property type="match status" value="1"/>
</dbReference>
<dbReference type="RefSeq" id="WP_203945754.1">
    <property type="nucleotide sequence ID" value="NZ_BOOR01000027.1"/>
</dbReference>
<evidence type="ECO:0000256" key="7">
    <source>
        <dbReference type="ARBA" id="ARBA00022932"/>
    </source>
</evidence>
<dbReference type="InterPro" id="IPR029460">
    <property type="entry name" value="DNAPol_HHH"/>
</dbReference>
<dbReference type="PANTHER" id="PTHR32294">
    <property type="entry name" value="DNA POLYMERASE III SUBUNIT ALPHA"/>
    <property type="match status" value="1"/>
</dbReference>
<dbReference type="GO" id="GO:0006281">
    <property type="term" value="P:DNA repair"/>
    <property type="evidence" value="ECO:0007669"/>
    <property type="project" value="UniProtKB-KW"/>
</dbReference>
<evidence type="ECO:0000256" key="6">
    <source>
        <dbReference type="ARBA" id="ARBA00022763"/>
    </source>
</evidence>
<gene>
    <name evidence="12" type="ORF">Pth03_39510</name>
</gene>
<feature type="region of interest" description="Disordered" evidence="10">
    <location>
        <begin position="1120"/>
        <end position="1157"/>
    </location>
</feature>
<dbReference type="SMART" id="SM00481">
    <property type="entry name" value="POLIIIAc"/>
    <property type="match status" value="1"/>
</dbReference>
<dbReference type="InterPro" id="IPR016195">
    <property type="entry name" value="Pol/histidinol_Pase-like"/>
</dbReference>
<evidence type="ECO:0000256" key="2">
    <source>
        <dbReference type="ARBA" id="ARBA00022490"/>
    </source>
</evidence>
<dbReference type="GO" id="GO:0008408">
    <property type="term" value="F:3'-5' exonuclease activity"/>
    <property type="evidence" value="ECO:0007669"/>
    <property type="project" value="InterPro"/>
</dbReference>
<dbReference type="EMBL" id="BOOR01000027">
    <property type="protein sequence ID" value="GII55562.1"/>
    <property type="molecule type" value="Genomic_DNA"/>
</dbReference>
<dbReference type="PANTHER" id="PTHR32294:SF4">
    <property type="entry name" value="ERROR-PRONE DNA POLYMERASE"/>
    <property type="match status" value="1"/>
</dbReference>
<keyword evidence="3" id="KW-0808">Transferase</keyword>
<feature type="domain" description="Polymerase/histidinol phosphatase N-terminal" evidence="11">
    <location>
        <begin position="5"/>
        <end position="72"/>
    </location>
</feature>
<dbReference type="Pfam" id="PF07733">
    <property type="entry name" value="DNA_pol3_alpha"/>
    <property type="match status" value="1"/>
</dbReference>
<dbReference type="GO" id="GO:0006260">
    <property type="term" value="P:DNA replication"/>
    <property type="evidence" value="ECO:0007669"/>
    <property type="project" value="UniProtKB-KW"/>
</dbReference>
<proteinExistence type="predicted"/>
<dbReference type="SUPFAM" id="SSF89550">
    <property type="entry name" value="PHP domain-like"/>
    <property type="match status" value="1"/>
</dbReference>
<name>A0A8J3V1I6_9ACTN</name>
<dbReference type="InterPro" id="IPR011708">
    <property type="entry name" value="DNA_pol3_alpha_NTPase_dom"/>
</dbReference>
<dbReference type="InterPro" id="IPR003141">
    <property type="entry name" value="Pol/His_phosphatase_N"/>
</dbReference>
<dbReference type="Pfam" id="PF02811">
    <property type="entry name" value="PHP"/>
    <property type="match status" value="1"/>
</dbReference>
<accession>A0A8J3V1I6</accession>